<dbReference type="GO" id="GO:0005737">
    <property type="term" value="C:cytoplasm"/>
    <property type="evidence" value="ECO:0007669"/>
    <property type="project" value="TreeGrafter"/>
</dbReference>
<evidence type="ECO:0000259" key="6">
    <source>
        <dbReference type="Pfam" id="PF21719"/>
    </source>
</evidence>
<evidence type="ECO:0000256" key="3">
    <source>
        <dbReference type="ARBA" id="ARBA00022737"/>
    </source>
</evidence>
<proteinExistence type="inferred from homology"/>
<feature type="compositionally biased region" description="Low complexity" evidence="4">
    <location>
        <begin position="551"/>
        <end position="563"/>
    </location>
</feature>
<sequence>MVIASRSLIWSPHGQNQFLCGGTELKLYEWIPETYESQGRVRYISTIPEITLMMCADWSPDPNCPDLVAVGLTTGRTLLVRMQEHALTEYPSSESVINQRILPSKYPSLGVKMSRTSNVVSFSKTHPHLLAVGLDKVRNEPCLFVWDISRSMESYTPTGSQTPIITTFRDAPRSTRSIDIHEDRSRYNDLSVSGPTSREAGPIRQYGSSEVISSCAWSEHASAPILIAGMANKYLRVYDIRSDTNSLQFSTKAVYGTTIDPFNPYRIASYTEEGVIKIWDTRKHTDAVLTLNPETKNNISKIVFSPAQRGLLASLSKDAQQMHLWDIQETCSLQSAVNNTSVKQKRGDEDLGIPVLWKSRKTRSSTRPFASFTFIPKMGKGTPPQLLGVHTDGNFEAVKVEETSQMAWQPTGGVIVAGRKGLLACQPTSTLDEKMTQLSLDKEDRTHQPIDMSQSIQQSTNYLLAEELERDISVIMRKRLLEGYSMDCEKNLKIIKHDRSLRELWTWMKIADQIAPKLSKVGNIDYSFHGVYGIWMGSHSRQKSSSPAATPRLSSPRLSREPSTQSVKDLFGSGGDMPMVETARVLQRNIALIACGLALNNDEFEVELRSLELKGEYDKAAALALFHDKLDRAIEALNSSRGKEDQQRKLMSAILASYQSGTTTDTWKSICESLCVDMVDRPYLKAIFAYIASDDWFRVLDEPGLPLRERMAIALRILDDDQMTDYLNRTVDKAIENGDVEGIVVTGLTLKGIDILEKALDKYGDVQTASLVMSFIVPKRFKDHRVEDWVENYRSLMDRWQLWHERAKFDIQRGKRMNSSEIAPPQVYVRCNHCAQSLGHSLVIQNARNREGKRMNVQTSNPGGRASSKQKSTVCPSCRKPLPRCALCLLHMGTPVDQLRQTIMTNDTHNIDPAGFDLWFTWCQTCRHGGHAIHMFEWFQKHSTCPVSNCSCQCQV</sequence>
<dbReference type="PANTHER" id="PTHR16453">
    <property type="entry name" value="WD40 DOMAIN-CONTAINING PROTEIN MIO FAMILY MEMBER"/>
    <property type="match status" value="1"/>
</dbReference>
<gene>
    <name evidence="7" type="ORF">RHIMIDRAFT_241632</name>
</gene>
<feature type="region of interest" description="Disordered" evidence="4">
    <location>
        <begin position="539"/>
        <end position="573"/>
    </location>
</feature>
<dbReference type="STRING" id="1340429.A0A2G4SHY9"/>
<evidence type="ECO:0000256" key="1">
    <source>
        <dbReference type="ARBA" id="ARBA00009713"/>
    </source>
</evidence>
<dbReference type="GO" id="GO:1904263">
    <property type="term" value="P:positive regulation of TORC1 signaling"/>
    <property type="evidence" value="ECO:0007669"/>
    <property type="project" value="TreeGrafter"/>
</dbReference>
<dbReference type="EMBL" id="KZ303865">
    <property type="protein sequence ID" value="PHZ08359.1"/>
    <property type="molecule type" value="Genomic_DNA"/>
</dbReference>
<feature type="domain" description="GATOR2 complex protein MIO zinc-ribbon like" evidence="5">
    <location>
        <begin position="831"/>
        <end position="955"/>
    </location>
</feature>
<dbReference type="CDD" id="cd16691">
    <property type="entry name" value="mRING-H2-C3H3C2_Mio"/>
    <property type="match status" value="1"/>
</dbReference>
<dbReference type="Pfam" id="PF21720">
    <property type="entry name" value="MIOS_WD40"/>
    <property type="match status" value="1"/>
</dbReference>
<dbReference type="SUPFAM" id="SSF50978">
    <property type="entry name" value="WD40 repeat-like"/>
    <property type="match status" value="1"/>
</dbReference>
<evidence type="ECO:0000256" key="2">
    <source>
        <dbReference type="ARBA" id="ARBA00022574"/>
    </source>
</evidence>
<dbReference type="RefSeq" id="XP_023462067.1">
    <property type="nucleotide sequence ID" value="XM_023609624.1"/>
</dbReference>
<keyword evidence="2" id="KW-0853">WD repeat</keyword>
<reference evidence="7 8" key="1">
    <citation type="journal article" date="2016" name="Proc. Natl. Acad. Sci. U.S.A.">
        <title>Lipid metabolic changes in an early divergent fungus govern the establishment of a mutualistic symbiosis with endobacteria.</title>
        <authorList>
            <person name="Lastovetsky O.A."/>
            <person name="Gaspar M.L."/>
            <person name="Mondo S.J."/>
            <person name="LaButti K.M."/>
            <person name="Sandor L."/>
            <person name="Grigoriev I.V."/>
            <person name="Henry S.A."/>
            <person name="Pawlowska T.E."/>
        </authorList>
    </citation>
    <scope>NUCLEOTIDE SEQUENCE [LARGE SCALE GENOMIC DNA]</scope>
    <source>
        <strain evidence="7 8">ATCC 52813</strain>
    </source>
</reference>
<dbReference type="Pfam" id="PF21719">
    <property type="entry name" value="MIOS_a-sol"/>
    <property type="match status" value="1"/>
</dbReference>
<dbReference type="InterPro" id="IPR031488">
    <property type="entry name" value="Zn_ribbon_mio"/>
</dbReference>
<dbReference type="InterPro" id="IPR015943">
    <property type="entry name" value="WD40/YVTN_repeat-like_dom_sf"/>
</dbReference>
<dbReference type="Pfam" id="PF17034">
    <property type="entry name" value="zinc_ribbon_16"/>
    <property type="match status" value="1"/>
</dbReference>
<feature type="domain" description="MIOS-like alpha-solenoid" evidence="6">
    <location>
        <begin position="476"/>
        <end position="715"/>
    </location>
</feature>
<evidence type="ECO:0000313" key="7">
    <source>
        <dbReference type="EMBL" id="PHZ08359.1"/>
    </source>
</evidence>
<accession>A0A2G4SHY9</accession>
<dbReference type="Proteomes" id="UP000242254">
    <property type="component" value="Unassembled WGS sequence"/>
</dbReference>
<dbReference type="Gene3D" id="2.130.10.10">
    <property type="entry name" value="YVTN repeat-like/Quinoprotein amine dehydrogenase"/>
    <property type="match status" value="1"/>
</dbReference>
<dbReference type="InterPro" id="IPR001680">
    <property type="entry name" value="WD40_rpt"/>
</dbReference>
<dbReference type="InterPro" id="IPR049092">
    <property type="entry name" value="MIOS_a-sol"/>
</dbReference>
<dbReference type="PANTHER" id="PTHR16453:SF9">
    <property type="entry name" value="GATOR COMPLEX PROTEIN MIOS"/>
    <property type="match status" value="1"/>
</dbReference>
<dbReference type="InterPro" id="IPR036322">
    <property type="entry name" value="WD40_repeat_dom_sf"/>
</dbReference>
<dbReference type="InterPro" id="IPR037593">
    <property type="entry name" value="MIOS/Sea4"/>
</dbReference>
<keyword evidence="8" id="KW-1185">Reference proteome</keyword>
<protein>
    <submittedName>
        <fullName evidence="7">WD40 repeat-like protein</fullName>
    </submittedName>
</protein>
<evidence type="ECO:0000313" key="8">
    <source>
        <dbReference type="Proteomes" id="UP000242254"/>
    </source>
</evidence>
<evidence type="ECO:0000259" key="5">
    <source>
        <dbReference type="Pfam" id="PF17034"/>
    </source>
</evidence>
<dbReference type="GeneID" id="35440614"/>
<evidence type="ECO:0000256" key="4">
    <source>
        <dbReference type="SAM" id="MobiDB-lite"/>
    </source>
</evidence>
<dbReference type="SMART" id="SM00320">
    <property type="entry name" value="WD40"/>
    <property type="match status" value="4"/>
</dbReference>
<organism evidence="7 8">
    <name type="scientific">Rhizopus microsporus ATCC 52813</name>
    <dbReference type="NCBI Taxonomy" id="1340429"/>
    <lineage>
        <taxon>Eukaryota</taxon>
        <taxon>Fungi</taxon>
        <taxon>Fungi incertae sedis</taxon>
        <taxon>Mucoromycota</taxon>
        <taxon>Mucoromycotina</taxon>
        <taxon>Mucoromycetes</taxon>
        <taxon>Mucorales</taxon>
        <taxon>Mucorineae</taxon>
        <taxon>Rhizopodaceae</taxon>
        <taxon>Rhizopus</taxon>
    </lineage>
</organism>
<keyword evidence="3" id="KW-0677">Repeat</keyword>
<name>A0A2G4SHY9_RHIZD</name>
<comment type="similarity">
    <text evidence="1">Belongs to the WD repeat mio family.</text>
</comment>
<dbReference type="AlphaFoldDB" id="A0A2G4SHY9"/>